<dbReference type="GO" id="GO:0004175">
    <property type="term" value="F:endopeptidase activity"/>
    <property type="evidence" value="ECO:0007669"/>
    <property type="project" value="TreeGrafter"/>
</dbReference>
<protein>
    <submittedName>
        <fullName evidence="3">Peptidase S41</fullName>
    </submittedName>
</protein>
<dbReference type="GO" id="GO:0008236">
    <property type="term" value="F:serine-type peptidase activity"/>
    <property type="evidence" value="ECO:0007669"/>
    <property type="project" value="InterPro"/>
</dbReference>
<organism evidence="3 4">
    <name type="scientific">Spirosoma pollinicola</name>
    <dbReference type="NCBI Taxonomy" id="2057025"/>
    <lineage>
        <taxon>Bacteria</taxon>
        <taxon>Pseudomonadati</taxon>
        <taxon>Bacteroidota</taxon>
        <taxon>Cytophagia</taxon>
        <taxon>Cytophagales</taxon>
        <taxon>Cytophagaceae</taxon>
        <taxon>Spirosoma</taxon>
    </lineage>
</organism>
<dbReference type="Proteomes" id="UP000232883">
    <property type="component" value="Chromosome"/>
</dbReference>
<dbReference type="Pfam" id="PF03572">
    <property type="entry name" value="Peptidase_S41"/>
    <property type="match status" value="1"/>
</dbReference>
<accession>A0A2K8YZX2</accession>
<sequence length="328" mass="34554">MTKFKSSVSLKILSLCLLSFITLNSCNKEKEPAVTSVVAQGYLDEVVGLMKTNSINRKTIDWTVFKAKVDAQAQGAQTIADTYPAIQLGLTLLGDNHSMYYTSTGTVIYGNSTAACTDATIITGTIHEGIGYVKVSTFNGGGIDATKFAQSIQDAIKAADSGSIVGWIVDLRGNLGGNMWPMLAGVGPLLGEGVCGYFLDPDGNASAWSYQKGSALLNQAELTKVESAYTVRKANFKVAVLTDRATASSGEAVAIAFKGRPNTRSFGKATCGLSTANATNRLSDGALLNLTQSTMANRSKQGYGSSIQVDEVVVAEKVIAEATSWLLQ</sequence>
<name>A0A2K8YZX2_9BACT</name>
<evidence type="ECO:0000259" key="2">
    <source>
        <dbReference type="SMART" id="SM00245"/>
    </source>
</evidence>
<feature type="chain" id="PRO_5014765639" evidence="1">
    <location>
        <begin position="28"/>
        <end position="328"/>
    </location>
</feature>
<dbReference type="InterPro" id="IPR005151">
    <property type="entry name" value="Tail-specific_protease"/>
</dbReference>
<dbReference type="KEGG" id="spir:CWM47_15875"/>
<dbReference type="Gene3D" id="3.90.226.10">
    <property type="entry name" value="2-enoyl-CoA Hydratase, Chain A, domain 1"/>
    <property type="match status" value="1"/>
</dbReference>
<evidence type="ECO:0000256" key="1">
    <source>
        <dbReference type="SAM" id="SignalP"/>
    </source>
</evidence>
<dbReference type="PANTHER" id="PTHR32060">
    <property type="entry name" value="TAIL-SPECIFIC PROTEASE"/>
    <property type="match status" value="1"/>
</dbReference>
<proteinExistence type="predicted"/>
<feature type="domain" description="Tail specific protease" evidence="2">
    <location>
        <begin position="109"/>
        <end position="315"/>
    </location>
</feature>
<keyword evidence="1" id="KW-0732">Signal</keyword>
<reference evidence="3 4" key="1">
    <citation type="submission" date="2017-11" db="EMBL/GenBank/DDBJ databases">
        <title>Taxonomic description and genome sequences of Spirosoma HA7 sp. nov., isolated from pollen microhabitat of Corylus avellana.</title>
        <authorList>
            <person name="Ambika Manirajan B."/>
            <person name="Suarez C."/>
            <person name="Ratering S."/>
            <person name="Geissler-Plaum R."/>
            <person name="Cardinale M."/>
            <person name="Sylvia S."/>
        </authorList>
    </citation>
    <scope>NUCLEOTIDE SEQUENCE [LARGE SCALE GENOMIC DNA]</scope>
    <source>
        <strain evidence="3 4">HA7</strain>
    </source>
</reference>
<dbReference type="GO" id="GO:0006508">
    <property type="term" value="P:proteolysis"/>
    <property type="evidence" value="ECO:0007669"/>
    <property type="project" value="InterPro"/>
</dbReference>
<dbReference type="GO" id="GO:0030288">
    <property type="term" value="C:outer membrane-bounded periplasmic space"/>
    <property type="evidence" value="ECO:0007669"/>
    <property type="project" value="TreeGrafter"/>
</dbReference>
<keyword evidence="4" id="KW-1185">Reference proteome</keyword>
<dbReference type="SMART" id="SM00245">
    <property type="entry name" value="TSPc"/>
    <property type="match status" value="1"/>
</dbReference>
<dbReference type="EMBL" id="CP025096">
    <property type="protein sequence ID" value="AUD03183.1"/>
    <property type="molecule type" value="Genomic_DNA"/>
</dbReference>
<feature type="signal peptide" evidence="1">
    <location>
        <begin position="1"/>
        <end position="27"/>
    </location>
</feature>
<gene>
    <name evidence="3" type="ORF">CWM47_15875</name>
</gene>
<evidence type="ECO:0000313" key="4">
    <source>
        <dbReference type="Proteomes" id="UP000232883"/>
    </source>
</evidence>
<dbReference type="PANTHER" id="PTHR32060:SF30">
    <property type="entry name" value="CARBOXY-TERMINAL PROCESSING PROTEASE CTPA"/>
    <property type="match status" value="1"/>
</dbReference>
<dbReference type="SUPFAM" id="SSF52096">
    <property type="entry name" value="ClpP/crotonase"/>
    <property type="match status" value="1"/>
</dbReference>
<dbReference type="GO" id="GO:0007165">
    <property type="term" value="P:signal transduction"/>
    <property type="evidence" value="ECO:0007669"/>
    <property type="project" value="TreeGrafter"/>
</dbReference>
<evidence type="ECO:0000313" key="3">
    <source>
        <dbReference type="EMBL" id="AUD03183.1"/>
    </source>
</evidence>
<dbReference type="AlphaFoldDB" id="A0A2K8YZX2"/>
<dbReference type="InterPro" id="IPR029045">
    <property type="entry name" value="ClpP/crotonase-like_dom_sf"/>
</dbReference>